<dbReference type="CDD" id="cd12148">
    <property type="entry name" value="fungal_TF_MHR"/>
    <property type="match status" value="1"/>
</dbReference>
<feature type="compositionally biased region" description="Basic and acidic residues" evidence="8">
    <location>
        <begin position="128"/>
        <end position="141"/>
    </location>
</feature>
<evidence type="ECO:0000256" key="2">
    <source>
        <dbReference type="ARBA" id="ARBA00022723"/>
    </source>
</evidence>
<keyword evidence="2" id="KW-0479">Metal-binding</keyword>
<dbReference type="Pfam" id="PF04082">
    <property type="entry name" value="Fungal_trans"/>
    <property type="match status" value="1"/>
</dbReference>
<keyword evidence="5" id="KW-0862">Zinc</keyword>
<dbReference type="GO" id="GO:0000981">
    <property type="term" value="F:DNA-binding transcription factor activity, RNA polymerase II-specific"/>
    <property type="evidence" value="ECO:0007669"/>
    <property type="project" value="InterPro"/>
</dbReference>
<dbReference type="PANTHER" id="PTHR40626:SF11">
    <property type="entry name" value="ZINC FINGER PROTEIN YPR022C"/>
    <property type="match status" value="1"/>
</dbReference>
<dbReference type="GO" id="GO:0000785">
    <property type="term" value="C:chromatin"/>
    <property type="evidence" value="ECO:0007669"/>
    <property type="project" value="TreeGrafter"/>
</dbReference>
<feature type="compositionally biased region" description="Basic and acidic residues" evidence="8">
    <location>
        <begin position="330"/>
        <end position="346"/>
    </location>
</feature>
<dbReference type="PROSITE" id="PS50157">
    <property type="entry name" value="ZINC_FINGER_C2H2_2"/>
    <property type="match status" value="2"/>
</dbReference>
<organism evidence="10 11">
    <name type="scientific">Phialocephala subalpina</name>
    <dbReference type="NCBI Taxonomy" id="576137"/>
    <lineage>
        <taxon>Eukaryota</taxon>
        <taxon>Fungi</taxon>
        <taxon>Dikarya</taxon>
        <taxon>Ascomycota</taxon>
        <taxon>Pezizomycotina</taxon>
        <taxon>Leotiomycetes</taxon>
        <taxon>Helotiales</taxon>
        <taxon>Mollisiaceae</taxon>
        <taxon>Phialocephala</taxon>
        <taxon>Phialocephala fortinii species complex</taxon>
    </lineage>
</organism>
<comment type="subcellular location">
    <subcellularLocation>
        <location evidence="1">Nucleus</location>
    </subcellularLocation>
</comment>
<feature type="region of interest" description="Disordered" evidence="8">
    <location>
        <begin position="128"/>
        <end position="186"/>
    </location>
</feature>
<dbReference type="InterPro" id="IPR007219">
    <property type="entry name" value="XnlR_reg_dom"/>
</dbReference>
<sequence>MADINAQGIGSANYDAPVSNSTEIIDTLSGLEAESSKETFGCQQCSKVFNRRENLSRHLKTPLHLRLSCQGWDIESAEPKFLTHPQFVQPQTIQLTSANTSSDDPSPSHCCSKCGKGFTRSDLLRRHQAGHERWDNQDSKRGRQSSMKRRRVDFQGSTTSNSTTSGGTSSWTASSQSSGTSRPYGSAYKDVRDAFNIRHSMASANRSVPPPGFQDSPQTPGFALPSPHGSYQTMMNAPEHEVHHPQHEMYSPMHTAMPIRPPPAPIDSTDFSSFLLNPDQFGNEWFSYDFYSAMRETGNEWGGLGDLLDPNMLSPGHEYIGGAEQSSHYDMPHQAEASHSHEDLGRISRVSSPPNEASEEDKWPFQWNPNSRQILKAQPIFMPDNHPLFKNHYSRYDITEATLLRLKYFLHPPAGRELHQSQKGSFVLPSLPVINVFIRLFFENFSPHMPVLHHPTVNTNSDLPPPLLGAIVIIGATYSHVKHTRRFAIVLLDIVRWHLRIALECDNSLMRDPMIIYAEALICHTGLWGGNKRAFELAEVVRGGLVTYIRRVSFGEQKRTPEQEMAARGNLQAEWKQWITEESQRRLAWVVYGIDSYFPSILNLPPAISMGEVRNLVCPCDEEFWAATSARNWKNLLGPASMPPSRSFSAAVGPFVLPGVPGQMPGTQFRLPAIKLNSWSAFLILQSMTHQIFQFSLDSLVARSFMDDDPSEDNTMYPPDDPNNFLRRLHAERHAQLAESLDAWANAYLSRSQPQSHPSSRHFHACSVVIHHLSTILLDVPLSDLQNAIGKDGMTGIAQALSNLSNWARRSPHIADQVAYNATKTIVSLAPSQNLSDDGIRNVDTAPYSLIAIFLCHIVLWAYATVTARDQRMGLLGNVMQHPVLGKSNFVVLLKRAMGLDGNEEDGEPKLLFRSAAEMLTRLGTWGGSLNLALLLHRRAEM</sequence>
<gene>
    <name evidence="10" type="ORF">PAC_19347</name>
</gene>
<accession>A0A1L7XWR1</accession>
<dbReference type="GO" id="GO:0008270">
    <property type="term" value="F:zinc ion binding"/>
    <property type="evidence" value="ECO:0007669"/>
    <property type="project" value="UniProtKB-KW"/>
</dbReference>
<evidence type="ECO:0000256" key="3">
    <source>
        <dbReference type="ARBA" id="ARBA00022737"/>
    </source>
</evidence>
<dbReference type="OrthoDB" id="1405595at2759"/>
<dbReference type="GO" id="GO:0005634">
    <property type="term" value="C:nucleus"/>
    <property type="evidence" value="ECO:0007669"/>
    <property type="project" value="UniProtKB-SubCell"/>
</dbReference>
<keyword evidence="6" id="KW-0539">Nucleus</keyword>
<evidence type="ECO:0000256" key="7">
    <source>
        <dbReference type="PROSITE-ProRule" id="PRU00042"/>
    </source>
</evidence>
<dbReference type="Proteomes" id="UP000184330">
    <property type="component" value="Unassembled WGS sequence"/>
</dbReference>
<dbReference type="InterPro" id="IPR013087">
    <property type="entry name" value="Znf_C2H2_type"/>
</dbReference>
<keyword evidence="4 7" id="KW-0863">Zinc-finger</keyword>
<dbReference type="EMBL" id="FJOG01000071">
    <property type="protein sequence ID" value="CZR69447.1"/>
    <property type="molecule type" value="Genomic_DNA"/>
</dbReference>
<name>A0A1L7XWR1_9HELO</name>
<evidence type="ECO:0000256" key="4">
    <source>
        <dbReference type="ARBA" id="ARBA00022771"/>
    </source>
</evidence>
<evidence type="ECO:0000256" key="5">
    <source>
        <dbReference type="ARBA" id="ARBA00022833"/>
    </source>
</evidence>
<protein>
    <recommendedName>
        <fullName evidence="9">C2H2-type domain-containing protein</fullName>
    </recommendedName>
</protein>
<proteinExistence type="predicted"/>
<dbReference type="PROSITE" id="PS00028">
    <property type="entry name" value="ZINC_FINGER_C2H2_1"/>
    <property type="match status" value="2"/>
</dbReference>
<keyword evidence="3" id="KW-0677">Repeat</keyword>
<evidence type="ECO:0000256" key="8">
    <source>
        <dbReference type="SAM" id="MobiDB-lite"/>
    </source>
</evidence>
<dbReference type="InterPro" id="IPR036236">
    <property type="entry name" value="Znf_C2H2_sf"/>
</dbReference>
<feature type="region of interest" description="Disordered" evidence="8">
    <location>
        <begin position="203"/>
        <end position="233"/>
    </location>
</feature>
<dbReference type="GO" id="GO:0000978">
    <property type="term" value="F:RNA polymerase II cis-regulatory region sequence-specific DNA binding"/>
    <property type="evidence" value="ECO:0007669"/>
    <property type="project" value="InterPro"/>
</dbReference>
<dbReference type="SUPFAM" id="SSF57667">
    <property type="entry name" value="beta-beta-alpha zinc fingers"/>
    <property type="match status" value="1"/>
</dbReference>
<feature type="region of interest" description="Disordered" evidence="8">
    <location>
        <begin position="316"/>
        <end position="363"/>
    </location>
</feature>
<dbReference type="STRING" id="576137.A0A1L7XWR1"/>
<keyword evidence="11" id="KW-1185">Reference proteome</keyword>
<reference evidence="10 11" key="1">
    <citation type="submission" date="2016-03" db="EMBL/GenBank/DDBJ databases">
        <authorList>
            <person name="Ploux O."/>
        </authorList>
    </citation>
    <scope>NUCLEOTIDE SEQUENCE [LARGE SCALE GENOMIC DNA]</scope>
    <source>
        <strain evidence="10 11">UAMH 11012</strain>
    </source>
</reference>
<evidence type="ECO:0000313" key="11">
    <source>
        <dbReference type="Proteomes" id="UP000184330"/>
    </source>
</evidence>
<dbReference type="SMART" id="SM00355">
    <property type="entry name" value="ZnF_C2H2"/>
    <property type="match status" value="2"/>
</dbReference>
<dbReference type="AlphaFoldDB" id="A0A1L7XWR1"/>
<evidence type="ECO:0000313" key="10">
    <source>
        <dbReference type="EMBL" id="CZR69447.1"/>
    </source>
</evidence>
<feature type="domain" description="C2H2-type" evidence="9">
    <location>
        <begin position="40"/>
        <end position="64"/>
    </location>
</feature>
<feature type="compositionally biased region" description="Basic residues" evidence="8">
    <location>
        <begin position="142"/>
        <end position="151"/>
    </location>
</feature>
<evidence type="ECO:0000256" key="6">
    <source>
        <dbReference type="ARBA" id="ARBA00023242"/>
    </source>
</evidence>
<evidence type="ECO:0000259" key="9">
    <source>
        <dbReference type="PROSITE" id="PS50157"/>
    </source>
</evidence>
<feature type="domain" description="C2H2-type" evidence="9">
    <location>
        <begin position="109"/>
        <end position="131"/>
    </location>
</feature>
<dbReference type="InterPro" id="IPR051059">
    <property type="entry name" value="VerF-like"/>
</dbReference>
<dbReference type="PANTHER" id="PTHR40626">
    <property type="entry name" value="MIP31509P"/>
    <property type="match status" value="1"/>
</dbReference>
<feature type="compositionally biased region" description="Low complexity" evidence="8">
    <location>
        <begin position="156"/>
        <end position="181"/>
    </location>
</feature>
<dbReference type="GO" id="GO:0006351">
    <property type="term" value="P:DNA-templated transcription"/>
    <property type="evidence" value="ECO:0007669"/>
    <property type="project" value="InterPro"/>
</dbReference>
<dbReference type="Pfam" id="PF00096">
    <property type="entry name" value="zf-C2H2"/>
    <property type="match status" value="2"/>
</dbReference>
<evidence type="ECO:0000256" key="1">
    <source>
        <dbReference type="ARBA" id="ARBA00004123"/>
    </source>
</evidence>
<dbReference type="Gene3D" id="3.30.160.60">
    <property type="entry name" value="Classic Zinc Finger"/>
    <property type="match status" value="1"/>
</dbReference>